<comment type="caution">
    <text evidence="1">The sequence shown here is derived from an EMBL/GenBank/DDBJ whole genome shotgun (WGS) entry which is preliminary data.</text>
</comment>
<evidence type="ECO:0000313" key="2">
    <source>
        <dbReference type="Proteomes" id="UP000643810"/>
    </source>
</evidence>
<keyword evidence="2" id="KW-1185">Reference proteome</keyword>
<protein>
    <recommendedName>
        <fullName evidence="3">DUF2624 domain-containing protein</fullName>
    </recommendedName>
</protein>
<dbReference type="RefSeq" id="WP_118534819.1">
    <property type="nucleotide sequence ID" value="NZ_JACOPG010000001.1"/>
</dbReference>
<name>A0ABR7GCB8_9FIRM</name>
<organism evidence="1 2">
    <name type="scientific">Roseburia lenta</name>
    <dbReference type="NCBI Taxonomy" id="2763061"/>
    <lineage>
        <taxon>Bacteria</taxon>
        <taxon>Bacillati</taxon>
        <taxon>Bacillota</taxon>
        <taxon>Clostridia</taxon>
        <taxon>Lachnospirales</taxon>
        <taxon>Lachnospiraceae</taxon>
        <taxon>Roseburia</taxon>
    </lineage>
</organism>
<dbReference type="Proteomes" id="UP000643810">
    <property type="component" value="Unassembled WGS sequence"/>
</dbReference>
<evidence type="ECO:0000313" key="1">
    <source>
        <dbReference type="EMBL" id="MBC5685092.1"/>
    </source>
</evidence>
<reference evidence="1 2" key="1">
    <citation type="submission" date="2020-08" db="EMBL/GenBank/DDBJ databases">
        <title>Genome public.</title>
        <authorList>
            <person name="Liu C."/>
            <person name="Sun Q."/>
        </authorList>
    </citation>
    <scope>NUCLEOTIDE SEQUENCE [LARGE SCALE GENOMIC DNA]</scope>
    <source>
        <strain evidence="1 2">NSJ-9</strain>
    </source>
</reference>
<dbReference type="EMBL" id="JACOPG010000001">
    <property type="protein sequence ID" value="MBC5685092.1"/>
    <property type="molecule type" value="Genomic_DNA"/>
</dbReference>
<accession>A0ABR7GCB8</accession>
<evidence type="ECO:0008006" key="3">
    <source>
        <dbReference type="Google" id="ProtNLM"/>
    </source>
</evidence>
<gene>
    <name evidence="1" type="ORF">H8R94_00455</name>
</gene>
<proteinExistence type="predicted"/>
<sequence>MDPSFLNNPIFQSIPKEKQQFLQAFAARSHTGTANELASQLSSAAMEARSKGLTFTDSETTLLIGMLKQNMSPEEQKKADRIIQLVHTFRPH</sequence>